<dbReference type="Proteomes" id="UP000785653">
    <property type="component" value="Unassembled WGS sequence"/>
</dbReference>
<evidence type="ECO:0000313" key="2">
    <source>
        <dbReference type="Proteomes" id="UP000785653"/>
    </source>
</evidence>
<dbReference type="EMBL" id="JABZXS010000001">
    <property type="protein sequence ID" value="MBF1672587.1"/>
    <property type="molecule type" value="Genomic_DNA"/>
</dbReference>
<organism evidence="1 2">
    <name type="scientific">Rothia mucilaginosa</name>
    <dbReference type="NCBI Taxonomy" id="43675"/>
    <lineage>
        <taxon>Bacteria</taxon>
        <taxon>Bacillati</taxon>
        <taxon>Actinomycetota</taxon>
        <taxon>Actinomycetes</taxon>
        <taxon>Micrococcales</taxon>
        <taxon>Micrococcaceae</taxon>
        <taxon>Rothia</taxon>
    </lineage>
</organism>
<dbReference type="AlphaFoldDB" id="A0A930LT83"/>
<proteinExistence type="predicted"/>
<gene>
    <name evidence="1" type="ORF">HXO65_00005</name>
</gene>
<sequence length="166" mass="19048">MSTSKTFTYPVTVVAYREPDKYTGGVAELYVNNRYCVWTTLLDFNPDMSHREALEEAGYTDLIEMVKFSESGEVEDVKPGREDDFFEWAFADLVEGGSTLDTGLYFDCALRDRFGEDIDTNVSESCDYWVKAENGVHFAHFTLESPEPLEFKGEKIRHYTTYPRPA</sequence>
<protein>
    <submittedName>
        <fullName evidence="1">Uncharacterized protein</fullName>
    </submittedName>
</protein>
<name>A0A930LT83_9MICC</name>
<accession>A0A930LT83</accession>
<reference evidence="1" key="1">
    <citation type="submission" date="2020-04" db="EMBL/GenBank/DDBJ databases">
        <title>Deep metagenomics examines the oral microbiome during advanced dental caries in children, revealing novel taxa and co-occurrences with host molecules.</title>
        <authorList>
            <person name="Baker J.L."/>
            <person name="Morton J.T."/>
            <person name="Dinis M."/>
            <person name="Alvarez R."/>
            <person name="Tran N.C."/>
            <person name="Knight R."/>
            <person name="Edlund A."/>
        </authorList>
    </citation>
    <scope>NUCLEOTIDE SEQUENCE</scope>
    <source>
        <strain evidence="1">JCVI_47_bin.3</strain>
    </source>
</reference>
<evidence type="ECO:0000313" key="1">
    <source>
        <dbReference type="EMBL" id="MBF1672587.1"/>
    </source>
</evidence>
<comment type="caution">
    <text evidence="1">The sequence shown here is derived from an EMBL/GenBank/DDBJ whole genome shotgun (WGS) entry which is preliminary data.</text>
</comment>